<evidence type="ECO:0000313" key="12">
    <source>
        <dbReference type="EMBL" id="CAB4254348.1"/>
    </source>
</evidence>
<dbReference type="PANTHER" id="PTHR47427">
    <property type="entry name" value="PROTEIN STE12"/>
    <property type="match status" value="1"/>
</dbReference>
<feature type="region of interest" description="Disordered" evidence="10">
    <location>
        <begin position="199"/>
        <end position="226"/>
    </location>
</feature>
<sequence length="586" mass="66795">MSFGLERSTSSHTVNYLMDNNNKMMNSNSNSNNNNNGYVANAGINYNFNLQLIPKNDIENNNITVNNDLTGNTLIDEIDPQYQFQSSTIPATTNNIMNYSNMSPSIMTKTLSINNNNTLNSSNNYNNGRRLSISNYNFDNANYYEYEDFEMKLQLGNNNGYIGVIDQSQSKQLDQVPYPSTTVRQLPLTHHEIDLENYDINDEVSIDNNNDDDDDDESMGNETDIDMMDNDLPDIAFDSIIATTTTNNGTSKKRMRDYFKFNLFNSNSNGNNNNNNNNNNNMESEILLKNDETNSQLNDQFTLKKKSFWNPKNTPFLRRYNSKNKNDDDDEEENDIDMNGMKKELELSDFFDIDTSTVLPAVITSVPRQKPMFKNGLNPMVIMDPSQPITGMTSSSSSYAFENISSVNADANSSSPVMTIAPSLVTNDDVSSSVTEPIKSMNPFEQDIMNYYDISNTGNTTMERSPIVVIKEEDDDEEESTVDPSVESNTQSDTLVIHEPPQTMKRRVSNTMPKTRGRKPSLIPDASKQFCCDYCDRRFKRQEHLKRHIRSLHICEKPFTCHICQKNFSRSDNLNQHIKTHTHDDE</sequence>
<dbReference type="GO" id="GO:0008270">
    <property type="term" value="F:zinc ion binding"/>
    <property type="evidence" value="ECO:0007669"/>
    <property type="project" value="UniProtKB-KW"/>
</dbReference>
<evidence type="ECO:0000259" key="11">
    <source>
        <dbReference type="PROSITE" id="PS50157"/>
    </source>
</evidence>
<dbReference type="AlphaFoldDB" id="A0A8H2ZH37"/>
<evidence type="ECO:0000256" key="3">
    <source>
        <dbReference type="ARBA" id="ARBA00022737"/>
    </source>
</evidence>
<dbReference type="GO" id="GO:1990527">
    <property type="term" value="C:Tec1p-Ste12p-Dig1p complex"/>
    <property type="evidence" value="ECO:0007669"/>
    <property type="project" value="TreeGrafter"/>
</dbReference>
<evidence type="ECO:0000313" key="13">
    <source>
        <dbReference type="Proteomes" id="UP000644660"/>
    </source>
</evidence>
<dbReference type="GO" id="GO:0003700">
    <property type="term" value="F:DNA-binding transcription factor activity"/>
    <property type="evidence" value="ECO:0007669"/>
    <property type="project" value="TreeGrafter"/>
</dbReference>
<dbReference type="RefSeq" id="XP_041406192.1">
    <property type="nucleotide sequence ID" value="XM_041550258.1"/>
</dbReference>
<gene>
    <name evidence="12" type="ORF">KABA2_04S04224</name>
</gene>
<dbReference type="FunFam" id="3.30.160.60:FF:000303">
    <property type="entry name" value="Zinc finger protein 41"/>
    <property type="match status" value="1"/>
</dbReference>
<evidence type="ECO:0000256" key="4">
    <source>
        <dbReference type="ARBA" id="ARBA00022771"/>
    </source>
</evidence>
<organism evidence="12 13">
    <name type="scientific">Maudiozyma barnettii</name>
    <dbReference type="NCBI Taxonomy" id="61262"/>
    <lineage>
        <taxon>Eukaryota</taxon>
        <taxon>Fungi</taxon>
        <taxon>Dikarya</taxon>
        <taxon>Ascomycota</taxon>
        <taxon>Saccharomycotina</taxon>
        <taxon>Saccharomycetes</taxon>
        <taxon>Saccharomycetales</taxon>
        <taxon>Saccharomycetaceae</taxon>
        <taxon>Maudiozyma</taxon>
    </lineage>
</organism>
<dbReference type="GO" id="GO:1990837">
    <property type="term" value="F:sequence-specific double-stranded DNA binding"/>
    <property type="evidence" value="ECO:0007669"/>
    <property type="project" value="UniProtKB-ARBA"/>
</dbReference>
<dbReference type="GO" id="GO:0005634">
    <property type="term" value="C:nucleus"/>
    <property type="evidence" value="ECO:0007669"/>
    <property type="project" value="UniProtKB-SubCell"/>
</dbReference>
<dbReference type="SUPFAM" id="SSF57667">
    <property type="entry name" value="beta-beta-alpha zinc fingers"/>
    <property type="match status" value="1"/>
</dbReference>
<dbReference type="Pfam" id="PF00096">
    <property type="entry name" value="zf-C2H2"/>
    <property type="match status" value="2"/>
</dbReference>
<keyword evidence="8" id="KW-0539">Nucleus</keyword>
<evidence type="ECO:0000256" key="8">
    <source>
        <dbReference type="ARBA" id="ARBA00023242"/>
    </source>
</evidence>
<keyword evidence="7" id="KW-0804">Transcription</keyword>
<protein>
    <recommendedName>
        <fullName evidence="11">C2H2-type domain-containing protein</fullName>
    </recommendedName>
</protein>
<dbReference type="EMBL" id="CAEFZW010000004">
    <property type="protein sequence ID" value="CAB4254348.1"/>
    <property type="molecule type" value="Genomic_DNA"/>
</dbReference>
<evidence type="ECO:0000256" key="7">
    <source>
        <dbReference type="ARBA" id="ARBA00023163"/>
    </source>
</evidence>
<dbReference type="Gene3D" id="3.30.160.60">
    <property type="entry name" value="Classic Zinc Finger"/>
    <property type="match status" value="2"/>
</dbReference>
<evidence type="ECO:0000256" key="9">
    <source>
        <dbReference type="PROSITE-ProRule" id="PRU00042"/>
    </source>
</evidence>
<dbReference type="InterPro" id="IPR036236">
    <property type="entry name" value="Znf_C2H2_sf"/>
</dbReference>
<keyword evidence="6" id="KW-0805">Transcription regulation</keyword>
<keyword evidence="3" id="KW-0677">Repeat</keyword>
<dbReference type="OrthoDB" id="654211at2759"/>
<dbReference type="GeneID" id="64857339"/>
<comment type="subcellular location">
    <subcellularLocation>
        <location evidence="1">Nucleus</location>
    </subcellularLocation>
</comment>
<evidence type="ECO:0000256" key="6">
    <source>
        <dbReference type="ARBA" id="ARBA00023015"/>
    </source>
</evidence>
<dbReference type="PROSITE" id="PS50157">
    <property type="entry name" value="ZINC_FINGER_C2H2_2"/>
    <property type="match status" value="2"/>
</dbReference>
<dbReference type="Proteomes" id="UP000644660">
    <property type="component" value="Unassembled WGS sequence"/>
</dbReference>
<proteinExistence type="predicted"/>
<dbReference type="InterPro" id="IPR013087">
    <property type="entry name" value="Znf_C2H2_type"/>
</dbReference>
<evidence type="ECO:0000256" key="1">
    <source>
        <dbReference type="ARBA" id="ARBA00004123"/>
    </source>
</evidence>
<feature type="region of interest" description="Disordered" evidence="10">
    <location>
        <begin position="315"/>
        <end position="336"/>
    </location>
</feature>
<dbReference type="InterPro" id="IPR052127">
    <property type="entry name" value="STE12_transcription_factor"/>
</dbReference>
<dbReference type="SMART" id="SM00355">
    <property type="entry name" value="ZnF_C2H2"/>
    <property type="match status" value="2"/>
</dbReference>
<feature type="domain" description="C2H2-type" evidence="11">
    <location>
        <begin position="559"/>
        <end position="586"/>
    </location>
</feature>
<keyword evidence="2" id="KW-0479">Metal-binding</keyword>
<accession>A0A8H2ZH37</accession>
<feature type="domain" description="C2H2-type" evidence="11">
    <location>
        <begin position="530"/>
        <end position="558"/>
    </location>
</feature>
<name>A0A8H2ZH37_9SACH</name>
<evidence type="ECO:0000256" key="2">
    <source>
        <dbReference type="ARBA" id="ARBA00022723"/>
    </source>
</evidence>
<evidence type="ECO:0000256" key="5">
    <source>
        <dbReference type="ARBA" id="ARBA00022833"/>
    </source>
</evidence>
<dbReference type="PROSITE" id="PS00028">
    <property type="entry name" value="ZINC_FINGER_C2H2_1"/>
    <property type="match status" value="2"/>
</dbReference>
<keyword evidence="4 9" id="KW-0863">Zinc-finger</keyword>
<dbReference type="GO" id="GO:1990526">
    <property type="term" value="C:Ste12p-Dig1p-Dig2p complex"/>
    <property type="evidence" value="ECO:0007669"/>
    <property type="project" value="TreeGrafter"/>
</dbReference>
<comment type="caution">
    <text evidence="12">The sequence shown here is derived from an EMBL/GenBank/DDBJ whole genome shotgun (WGS) entry which is preliminary data.</text>
</comment>
<keyword evidence="13" id="KW-1185">Reference proteome</keyword>
<keyword evidence="5" id="KW-0862">Zinc</keyword>
<dbReference type="PANTHER" id="PTHR47427:SF1">
    <property type="entry name" value="PROTEIN STE12"/>
    <property type="match status" value="1"/>
</dbReference>
<reference evidence="12 13" key="1">
    <citation type="submission" date="2020-05" db="EMBL/GenBank/DDBJ databases">
        <authorList>
            <person name="Casaregola S."/>
            <person name="Devillers H."/>
            <person name="Grondin C."/>
        </authorList>
    </citation>
    <scope>NUCLEOTIDE SEQUENCE [LARGE SCALE GENOMIC DNA]</scope>
    <source>
        <strain evidence="12 13">CLIB 1767</strain>
    </source>
</reference>
<evidence type="ECO:0000256" key="10">
    <source>
        <dbReference type="SAM" id="MobiDB-lite"/>
    </source>
</evidence>
<feature type="compositionally biased region" description="Acidic residues" evidence="10">
    <location>
        <begin position="327"/>
        <end position="336"/>
    </location>
</feature>